<dbReference type="Gene3D" id="3.90.1300.10">
    <property type="entry name" value="Amidase signature (AS) domain"/>
    <property type="match status" value="1"/>
</dbReference>
<feature type="domain" description="Amidase" evidence="1">
    <location>
        <begin position="28"/>
        <end position="464"/>
    </location>
</feature>
<comment type="caution">
    <text evidence="2">The sequence shown here is derived from an EMBL/GenBank/DDBJ whole genome shotgun (WGS) entry which is preliminary data.</text>
</comment>
<dbReference type="PANTHER" id="PTHR11895:SF7">
    <property type="entry name" value="GLUTAMYL-TRNA(GLN) AMIDOTRANSFERASE SUBUNIT A, MITOCHONDRIAL"/>
    <property type="match status" value="1"/>
</dbReference>
<dbReference type="InterPro" id="IPR000120">
    <property type="entry name" value="Amidase"/>
</dbReference>
<dbReference type="GO" id="GO:0003824">
    <property type="term" value="F:catalytic activity"/>
    <property type="evidence" value="ECO:0007669"/>
    <property type="project" value="InterPro"/>
</dbReference>
<evidence type="ECO:0000259" key="1">
    <source>
        <dbReference type="Pfam" id="PF01425"/>
    </source>
</evidence>
<sequence>MLTINDYTQLDAIAMAELRQSGEVSASELLECAFRQTDKLNPQLNAIVYQDREHARERAQEIDRHSPPVATSDLNSQLAGVPFLIKEVNAVKGWPHTRSTALYRDNVASKDSAIMQRYRNAGLIAFGSTNTPELCLTITTEFSLFGPSRNPHNPGYSSGGSSGGSAAAVAAGIVPVADGSDGGGSIRIPAACCGLVGLKPSRGLSVVEPDFGSAWSGMSVGHVLSRSVRDSAAFLDLLRLQKPGLFALPAFAGSYYQTHDRELKGLKVAVQRQHPAGLPVHPDCLAALDKAIDLCQSAGHQVEELSPPVDYAMVGRAMSTLINVHVGQILSPGLETDQKTPEQAALAESTRRMANQGLKTSAALYLAALDTVKQAERQMATFHEQYDLVLSPVLALPPAELGWLDMNADDIREYARRYAAYSPFTALYNGTGQPSISLPLRQNADGLPIGVMFSAAWGQDHVLLQLANQLLPGIVPIAG</sequence>
<dbReference type="PANTHER" id="PTHR11895">
    <property type="entry name" value="TRANSAMIDASE"/>
    <property type="match status" value="1"/>
</dbReference>
<dbReference type="InterPro" id="IPR036928">
    <property type="entry name" value="AS_sf"/>
</dbReference>
<proteinExistence type="predicted"/>
<dbReference type="SUPFAM" id="SSF75304">
    <property type="entry name" value="Amidase signature (AS) enzymes"/>
    <property type="match status" value="1"/>
</dbReference>
<dbReference type="InterPro" id="IPR023631">
    <property type="entry name" value="Amidase_dom"/>
</dbReference>
<organism evidence="2">
    <name type="scientific">marine sediment metagenome</name>
    <dbReference type="NCBI Taxonomy" id="412755"/>
    <lineage>
        <taxon>unclassified sequences</taxon>
        <taxon>metagenomes</taxon>
        <taxon>ecological metagenomes</taxon>
    </lineage>
</organism>
<evidence type="ECO:0000313" key="2">
    <source>
        <dbReference type="EMBL" id="KKO10764.1"/>
    </source>
</evidence>
<dbReference type="AlphaFoldDB" id="A0A0F9Z121"/>
<accession>A0A0F9Z121</accession>
<dbReference type="Pfam" id="PF01425">
    <property type="entry name" value="Amidase"/>
    <property type="match status" value="1"/>
</dbReference>
<protein>
    <recommendedName>
        <fullName evidence="1">Amidase domain-containing protein</fullName>
    </recommendedName>
</protein>
<gene>
    <name evidence="2" type="ORF">LCGC14_0022470</name>
</gene>
<dbReference type="InterPro" id="IPR020556">
    <property type="entry name" value="Amidase_CS"/>
</dbReference>
<reference evidence="2" key="1">
    <citation type="journal article" date="2015" name="Nature">
        <title>Complex archaea that bridge the gap between prokaryotes and eukaryotes.</title>
        <authorList>
            <person name="Spang A."/>
            <person name="Saw J.H."/>
            <person name="Jorgensen S.L."/>
            <person name="Zaremba-Niedzwiedzka K."/>
            <person name="Martijn J."/>
            <person name="Lind A.E."/>
            <person name="van Eijk R."/>
            <person name="Schleper C."/>
            <person name="Guy L."/>
            <person name="Ettema T.J."/>
        </authorList>
    </citation>
    <scope>NUCLEOTIDE SEQUENCE</scope>
</reference>
<dbReference type="PROSITE" id="PS00571">
    <property type="entry name" value="AMIDASES"/>
    <property type="match status" value="1"/>
</dbReference>
<name>A0A0F9Z121_9ZZZZ</name>
<dbReference type="EMBL" id="LAZR01000004">
    <property type="protein sequence ID" value="KKO10764.1"/>
    <property type="molecule type" value="Genomic_DNA"/>
</dbReference>